<dbReference type="EMBL" id="AMRI01000002">
    <property type="protein sequence ID" value="EKE77415.1"/>
    <property type="molecule type" value="Genomic_DNA"/>
</dbReference>
<evidence type="ECO:0000313" key="2">
    <source>
        <dbReference type="EMBL" id="EKE77415.1"/>
    </source>
</evidence>
<dbReference type="RefSeq" id="WP_008482400.1">
    <property type="nucleotide sequence ID" value="NZ_AMRI01000002.1"/>
</dbReference>
<dbReference type="OrthoDB" id="8588307at2"/>
<dbReference type="GO" id="GO:0030638">
    <property type="term" value="P:polyketide metabolic process"/>
    <property type="evidence" value="ECO:0007669"/>
    <property type="project" value="InterPro"/>
</dbReference>
<organism evidence="2 3">
    <name type="scientific">Gallaecimonas xiamenensis 3-C-1</name>
    <dbReference type="NCBI Taxonomy" id="745411"/>
    <lineage>
        <taxon>Bacteria</taxon>
        <taxon>Pseudomonadati</taxon>
        <taxon>Pseudomonadota</taxon>
        <taxon>Gammaproteobacteria</taxon>
        <taxon>Enterobacterales</taxon>
        <taxon>Gallaecimonadaceae</taxon>
        <taxon>Gallaecimonas</taxon>
    </lineage>
</organism>
<dbReference type="AlphaFoldDB" id="K2KJC2"/>
<keyword evidence="1" id="KW-0732">Signal</keyword>
<dbReference type="eggNOG" id="COG5485">
    <property type="taxonomic scope" value="Bacteria"/>
</dbReference>
<gene>
    <name evidence="2" type="ORF">B3C1_01350</name>
</gene>
<feature type="chain" id="PRO_5003862389" description="Polyketide cyclase" evidence="1">
    <location>
        <begin position="23"/>
        <end position="192"/>
    </location>
</feature>
<reference evidence="2 3" key="1">
    <citation type="journal article" date="2012" name="J. Bacteriol.">
        <title>Genome Sequence of Gallaecimonas xiamenensis Type Strain 3-C-1.</title>
        <authorList>
            <person name="Lai Q."/>
            <person name="Wang L."/>
            <person name="Wang W."/>
            <person name="Shao Z."/>
        </authorList>
    </citation>
    <scope>NUCLEOTIDE SEQUENCE [LARGE SCALE GENOMIC DNA]</scope>
    <source>
        <strain evidence="2 3">3-C-1</strain>
    </source>
</reference>
<name>K2KJC2_9GAMM</name>
<dbReference type="InterPro" id="IPR032710">
    <property type="entry name" value="NTF2-like_dom_sf"/>
</dbReference>
<dbReference type="PANTHER" id="PTHR38436:SF1">
    <property type="entry name" value="ESTER CYCLASE"/>
    <property type="match status" value="1"/>
</dbReference>
<dbReference type="Pfam" id="PF07366">
    <property type="entry name" value="SnoaL"/>
    <property type="match status" value="1"/>
</dbReference>
<dbReference type="InterPro" id="IPR009959">
    <property type="entry name" value="Cyclase_SnoaL-like"/>
</dbReference>
<evidence type="ECO:0000313" key="3">
    <source>
        <dbReference type="Proteomes" id="UP000006755"/>
    </source>
</evidence>
<dbReference type="PATRIC" id="fig|745411.4.peg.261"/>
<dbReference type="Gene3D" id="3.10.450.50">
    <property type="match status" value="1"/>
</dbReference>
<sequence length="192" mass="20544">MAGKALALASLAALALSSGALAAEELVKPQQLMVDSSLPKAVADAAVLAARRYDTFWATGDKTLALKTLAPDFMDRTLPPHRAQGIAGPLAASQGFRQAVPDLNCTVEQMLVVADRVVAHLHFTGHFSGQFNGVQGKGQAIDFIATDIYRVADGVIKENWHIEDNLTLLTQMEVVKWCKAPLMRGFFIAGTA</sequence>
<comment type="caution">
    <text evidence="2">The sequence shown here is derived from an EMBL/GenBank/DDBJ whole genome shotgun (WGS) entry which is preliminary data.</text>
</comment>
<dbReference type="Proteomes" id="UP000006755">
    <property type="component" value="Unassembled WGS sequence"/>
</dbReference>
<evidence type="ECO:0008006" key="4">
    <source>
        <dbReference type="Google" id="ProtNLM"/>
    </source>
</evidence>
<dbReference type="SUPFAM" id="SSF54427">
    <property type="entry name" value="NTF2-like"/>
    <property type="match status" value="1"/>
</dbReference>
<dbReference type="STRING" id="745411.B3C1_01350"/>
<feature type="signal peptide" evidence="1">
    <location>
        <begin position="1"/>
        <end position="22"/>
    </location>
</feature>
<proteinExistence type="predicted"/>
<dbReference type="PANTHER" id="PTHR38436">
    <property type="entry name" value="POLYKETIDE CYCLASE SNOAL-LIKE DOMAIN"/>
    <property type="match status" value="1"/>
</dbReference>
<evidence type="ECO:0000256" key="1">
    <source>
        <dbReference type="SAM" id="SignalP"/>
    </source>
</evidence>
<protein>
    <recommendedName>
        <fullName evidence="4">Polyketide cyclase</fullName>
    </recommendedName>
</protein>
<keyword evidence="3" id="KW-1185">Reference proteome</keyword>
<accession>K2KJC2</accession>